<reference evidence="3" key="1">
    <citation type="submission" date="2021-01" db="EMBL/GenBank/DDBJ databases">
        <authorList>
            <person name="Corre E."/>
            <person name="Pelletier E."/>
            <person name="Niang G."/>
            <person name="Scheremetjew M."/>
            <person name="Finn R."/>
            <person name="Kale V."/>
            <person name="Holt S."/>
            <person name="Cochrane G."/>
            <person name="Meng A."/>
            <person name="Brown T."/>
            <person name="Cohen L."/>
        </authorList>
    </citation>
    <scope>NUCLEOTIDE SEQUENCE</scope>
    <source>
        <strain evidence="3">CCMP325</strain>
    </source>
</reference>
<dbReference type="AlphaFoldDB" id="A0A7S0HFG6"/>
<sequence>MRPKKRREIEGVSSSSIIDLKASLFQAEEEVKRAKASGKPLPAKQLVVKQPQTRNKGVEERAQRDQIALEQQLNPTESLNSKMQQYNAMISQGYMDSKEQFLVDFEQKKWDEASSSTVGLASSIDVTPEAVVQEHVGESEAGDVLSELSEQTRSAGARADELRKRRLEAAKKRMQLKKASS</sequence>
<name>A0A7S0HFG6_9CRYP</name>
<organism evidence="3">
    <name type="scientific">Hanusia phi</name>
    <dbReference type="NCBI Taxonomy" id="3032"/>
    <lineage>
        <taxon>Eukaryota</taxon>
        <taxon>Cryptophyceae</taxon>
        <taxon>Pyrenomonadales</taxon>
        <taxon>Geminigeraceae</taxon>
        <taxon>Hanusia</taxon>
    </lineage>
</organism>
<dbReference type="PANTHER" id="PTHR15885:SF1">
    <property type="entry name" value="COILED-COIL DOMAIN-CONTAINING PROTEIN 174"/>
    <property type="match status" value="1"/>
</dbReference>
<dbReference type="PANTHER" id="PTHR15885">
    <property type="entry name" value="COILED-COIL DOMAIN-CONTAINING PROTEIN 174"/>
    <property type="match status" value="1"/>
</dbReference>
<feature type="region of interest" description="Disordered" evidence="2">
    <location>
        <begin position="35"/>
        <end position="63"/>
    </location>
</feature>
<protein>
    <submittedName>
        <fullName evidence="3">Uncharacterized protein</fullName>
    </submittedName>
</protein>
<dbReference type="GO" id="GO:0005634">
    <property type="term" value="C:nucleus"/>
    <property type="evidence" value="ECO:0007669"/>
    <property type="project" value="TreeGrafter"/>
</dbReference>
<keyword evidence="1" id="KW-0175">Coiled coil</keyword>
<accession>A0A7S0HFG6</accession>
<evidence type="ECO:0000256" key="1">
    <source>
        <dbReference type="ARBA" id="ARBA00023054"/>
    </source>
</evidence>
<feature type="region of interest" description="Disordered" evidence="2">
    <location>
        <begin position="136"/>
        <end position="163"/>
    </location>
</feature>
<dbReference type="InterPro" id="IPR025066">
    <property type="entry name" value="CCDC174-like"/>
</dbReference>
<proteinExistence type="predicted"/>
<evidence type="ECO:0000256" key="2">
    <source>
        <dbReference type="SAM" id="MobiDB-lite"/>
    </source>
</evidence>
<gene>
    <name evidence="3" type="ORF">HPHI1048_LOCUS5110</name>
</gene>
<dbReference type="EMBL" id="HBEO01007256">
    <property type="protein sequence ID" value="CAD8474148.1"/>
    <property type="molecule type" value="Transcribed_RNA"/>
</dbReference>
<evidence type="ECO:0000313" key="3">
    <source>
        <dbReference type="EMBL" id="CAD8474148.1"/>
    </source>
</evidence>